<accession>A0A2H9U8X3</accession>
<comment type="caution">
    <text evidence="2">The sequence shown here is derived from an EMBL/GenBank/DDBJ whole genome shotgun (WGS) entry which is preliminary data.</text>
</comment>
<evidence type="ECO:0008006" key="4">
    <source>
        <dbReference type="Google" id="ProtNLM"/>
    </source>
</evidence>
<feature type="transmembrane region" description="Helical" evidence="1">
    <location>
        <begin position="57"/>
        <end position="75"/>
    </location>
</feature>
<sequence>MLFLAALLAVAILQAPHLIAANTSVHGHWLGLWLMWSVCCGIIHGVGFHPRSLVGRLLLLPWLAWPSLLYGLWLMRSYFIA</sequence>
<evidence type="ECO:0000313" key="2">
    <source>
        <dbReference type="EMBL" id="PJG60474.1"/>
    </source>
</evidence>
<reference evidence="2 3" key="1">
    <citation type="submission" date="2017-11" db="EMBL/GenBank/DDBJ databases">
        <title>Draft genome sequence of environmental isolate Aeromonas cavernicola sp. nov. MDC 2508.</title>
        <authorList>
            <person name="Colston S.M."/>
            <person name="Navarro A."/>
            <person name="Martinez-Murcia A.J."/>
            <person name="Graf J."/>
        </authorList>
    </citation>
    <scope>NUCLEOTIDE SEQUENCE [LARGE SCALE GENOMIC DNA]</scope>
    <source>
        <strain evidence="2 3">MDC 2508</strain>
    </source>
</reference>
<proteinExistence type="predicted"/>
<gene>
    <name evidence="2" type="ORF">CUC53_01810</name>
</gene>
<keyword evidence="1" id="KW-1133">Transmembrane helix</keyword>
<dbReference type="Pfam" id="PF09600">
    <property type="entry name" value="Cyd_oper_YbgE"/>
    <property type="match status" value="1"/>
</dbReference>
<feature type="transmembrane region" description="Helical" evidence="1">
    <location>
        <begin position="31"/>
        <end position="50"/>
    </location>
</feature>
<protein>
    <recommendedName>
        <fullName evidence="4">Cyd operon protein YbgE</fullName>
    </recommendedName>
</protein>
<evidence type="ECO:0000313" key="3">
    <source>
        <dbReference type="Proteomes" id="UP000235861"/>
    </source>
</evidence>
<dbReference type="InterPro" id="IPR011846">
    <property type="entry name" value="Cyd_oper_YbgE"/>
</dbReference>
<dbReference type="EMBL" id="PGGC01000012">
    <property type="protein sequence ID" value="PJG60474.1"/>
    <property type="molecule type" value="Genomic_DNA"/>
</dbReference>
<keyword evidence="1" id="KW-0812">Transmembrane</keyword>
<keyword evidence="1" id="KW-0472">Membrane</keyword>
<name>A0A2H9U8X3_9GAMM</name>
<evidence type="ECO:0000256" key="1">
    <source>
        <dbReference type="SAM" id="Phobius"/>
    </source>
</evidence>
<dbReference type="OrthoDB" id="5298003at2"/>
<dbReference type="AlphaFoldDB" id="A0A2H9U8X3"/>
<dbReference type="Proteomes" id="UP000235861">
    <property type="component" value="Unassembled WGS sequence"/>
</dbReference>
<organism evidence="2 3">
    <name type="scientific">Aeromonas cavernicola</name>
    <dbReference type="NCBI Taxonomy" id="1006623"/>
    <lineage>
        <taxon>Bacteria</taxon>
        <taxon>Pseudomonadati</taxon>
        <taxon>Pseudomonadota</taxon>
        <taxon>Gammaproteobacteria</taxon>
        <taxon>Aeromonadales</taxon>
        <taxon>Aeromonadaceae</taxon>
        <taxon>Aeromonas</taxon>
    </lineage>
</organism>
<keyword evidence="3" id="KW-1185">Reference proteome</keyword>